<evidence type="ECO:0000313" key="1">
    <source>
        <dbReference type="EMBL" id="EDL76020.1"/>
    </source>
</evidence>
<sequence length="35" mass="3766">MSPLSSDCKGTNSGLKALCEGFRSRGDSAPEWKSY</sequence>
<evidence type="ECO:0000313" key="2">
    <source>
        <dbReference type="Proteomes" id="UP000234681"/>
    </source>
</evidence>
<dbReference type="Proteomes" id="UP000234681">
    <property type="component" value="Chromosome 14"/>
</dbReference>
<proteinExistence type="predicted"/>
<gene>
    <name evidence="1" type="ORF">rCG_24500</name>
</gene>
<dbReference type="EMBL" id="CH474055">
    <property type="protein sequence ID" value="EDL76020.1"/>
    <property type="molecule type" value="Genomic_DNA"/>
</dbReference>
<protein>
    <submittedName>
        <fullName evidence="1">RCG24500</fullName>
    </submittedName>
</protein>
<reference evidence="2" key="1">
    <citation type="submission" date="2005-09" db="EMBL/GenBank/DDBJ databases">
        <authorList>
            <person name="Mural R.J."/>
            <person name="Li P.W."/>
            <person name="Adams M.D."/>
            <person name="Amanatides P.G."/>
            <person name="Baden-Tillson H."/>
            <person name="Barnstead M."/>
            <person name="Chin S.H."/>
            <person name="Dew I."/>
            <person name="Evans C.A."/>
            <person name="Ferriera S."/>
            <person name="Flanigan M."/>
            <person name="Fosler C."/>
            <person name="Glodek A."/>
            <person name="Gu Z."/>
            <person name="Holt R.A."/>
            <person name="Jennings D."/>
            <person name="Kraft C.L."/>
            <person name="Lu F."/>
            <person name="Nguyen T."/>
            <person name="Nusskern D.R."/>
            <person name="Pfannkoch C.M."/>
            <person name="Sitter C."/>
            <person name="Sutton G.G."/>
            <person name="Venter J.C."/>
            <person name="Wang Z."/>
            <person name="Woodage T."/>
            <person name="Zheng X.H."/>
            <person name="Zhong F."/>
        </authorList>
    </citation>
    <scope>NUCLEOTIDE SEQUENCE [LARGE SCALE GENOMIC DNA]</scope>
    <source>
        <strain>BN</strain>
        <strain evidence="2">Sprague-Dawley</strain>
    </source>
</reference>
<accession>A6KJ69</accession>
<organism evidence="1 2">
    <name type="scientific">Rattus norvegicus</name>
    <name type="common">Rat</name>
    <dbReference type="NCBI Taxonomy" id="10116"/>
    <lineage>
        <taxon>Eukaryota</taxon>
        <taxon>Metazoa</taxon>
        <taxon>Chordata</taxon>
        <taxon>Craniata</taxon>
        <taxon>Vertebrata</taxon>
        <taxon>Euteleostomi</taxon>
        <taxon>Mammalia</taxon>
        <taxon>Eutheria</taxon>
        <taxon>Euarchontoglires</taxon>
        <taxon>Glires</taxon>
        <taxon>Rodentia</taxon>
        <taxon>Myomorpha</taxon>
        <taxon>Muroidea</taxon>
        <taxon>Muridae</taxon>
        <taxon>Murinae</taxon>
        <taxon>Rattus</taxon>
    </lineage>
</organism>
<dbReference type="AlphaFoldDB" id="A6KJ69"/>
<name>A6KJ69_RAT</name>